<gene>
    <name evidence="2" type="ORF">SCANT_v1c06360</name>
</gene>
<name>A0A0M4JWY5_9MOLU</name>
<dbReference type="EMBL" id="CP012622">
    <property type="protein sequence ID" value="ALD66542.1"/>
    <property type="molecule type" value="Genomic_DNA"/>
</dbReference>
<dbReference type="InterPro" id="IPR000281">
    <property type="entry name" value="HTH_RpiR"/>
</dbReference>
<dbReference type="Gene3D" id="1.10.10.10">
    <property type="entry name" value="Winged helix-like DNA-binding domain superfamily/Winged helix DNA-binding domain"/>
    <property type="match status" value="1"/>
</dbReference>
<dbReference type="SUPFAM" id="SSF46689">
    <property type="entry name" value="Homeodomain-like"/>
    <property type="match status" value="1"/>
</dbReference>
<dbReference type="KEGG" id="scj:SCANT_v1c06360"/>
<proteinExistence type="predicted"/>
<feature type="domain" description="HTH rpiR-type" evidence="1">
    <location>
        <begin position="1"/>
        <end position="77"/>
    </location>
</feature>
<dbReference type="GO" id="GO:0003700">
    <property type="term" value="F:DNA-binding transcription factor activity"/>
    <property type="evidence" value="ECO:0007669"/>
    <property type="project" value="InterPro"/>
</dbReference>
<dbReference type="InterPro" id="IPR036388">
    <property type="entry name" value="WH-like_DNA-bd_sf"/>
</dbReference>
<dbReference type="PROSITE" id="PS51071">
    <property type="entry name" value="HTH_RPIR"/>
    <property type="match status" value="1"/>
</dbReference>
<evidence type="ECO:0000313" key="3">
    <source>
        <dbReference type="Proteomes" id="UP000063919"/>
    </source>
</evidence>
<dbReference type="Proteomes" id="UP000063919">
    <property type="component" value="Chromosome"/>
</dbReference>
<dbReference type="RefSeq" id="WP_053946298.1">
    <property type="nucleotide sequence ID" value="NZ_CP012622.1"/>
</dbReference>
<dbReference type="OrthoDB" id="399959at2"/>
<dbReference type="STRING" id="362837.SCANT_v1c06360"/>
<dbReference type="AlphaFoldDB" id="A0A0M4JWY5"/>
<dbReference type="Pfam" id="PF01418">
    <property type="entry name" value="HTH_6"/>
    <property type="match status" value="1"/>
</dbReference>
<reference evidence="2 3" key="1">
    <citation type="journal article" date="2015" name="Genome Announc.">
        <title>Complete Genome Sequence of Spiroplasma cantharicola CC-1T (DSM 21588), a Bacterium Isolated from Soldier Beetle (Cantharis carolinus).</title>
        <authorList>
            <person name="Lo W.S."/>
            <person name="Liu P.Y."/>
            <person name="Kuo C.H."/>
        </authorList>
    </citation>
    <scope>NUCLEOTIDE SEQUENCE [LARGE SCALE GENOMIC DNA]</scope>
    <source>
        <strain evidence="2 3">CC-1</strain>
    </source>
</reference>
<dbReference type="PATRIC" id="fig|362837.3.peg.650"/>
<evidence type="ECO:0000259" key="1">
    <source>
        <dbReference type="PROSITE" id="PS51071"/>
    </source>
</evidence>
<protein>
    <recommendedName>
        <fullName evidence="1">HTH rpiR-type domain-containing protein</fullName>
    </recommendedName>
</protein>
<evidence type="ECO:0000313" key="2">
    <source>
        <dbReference type="EMBL" id="ALD66542.1"/>
    </source>
</evidence>
<keyword evidence="3" id="KW-1185">Reference proteome</keyword>
<accession>A0A0M4JWY5</accession>
<sequence length="241" mass="28453">MIFDKLTKITQNNDNKNDTLIAKKLVEMYINKNFLSIKEFADTIHVSESLLTVFSKKLNLKGYRELISLLKFELAEQVDANFKFSHATNMDKEINIFDEIKKKVFEIFNKIKDGKVYILSSNQLKYYSNLIVEIFNLNNINTINIVNDYLFYNYIEKINQNDSILLFFAGQGNEILIKIYEKLKEVNKNIFIFCSNSQKYKLQTYKDIFILDLKSFPSSYIYRNISMSYILAFFNEALNLL</sequence>
<dbReference type="InterPro" id="IPR009057">
    <property type="entry name" value="Homeodomain-like_sf"/>
</dbReference>
<organism evidence="2 3">
    <name type="scientific">Spiroplasma cantharicola</name>
    <dbReference type="NCBI Taxonomy" id="362837"/>
    <lineage>
        <taxon>Bacteria</taxon>
        <taxon>Bacillati</taxon>
        <taxon>Mycoplasmatota</taxon>
        <taxon>Mollicutes</taxon>
        <taxon>Entomoplasmatales</taxon>
        <taxon>Spiroplasmataceae</taxon>
        <taxon>Spiroplasma</taxon>
    </lineage>
</organism>